<evidence type="ECO:0000313" key="2">
    <source>
        <dbReference type="EMBL" id="CAB4615804.1"/>
    </source>
</evidence>
<accession>A0A6J6BPV6</accession>
<organism evidence="1">
    <name type="scientific">freshwater metagenome</name>
    <dbReference type="NCBI Taxonomy" id="449393"/>
    <lineage>
        <taxon>unclassified sequences</taxon>
        <taxon>metagenomes</taxon>
        <taxon>ecological metagenomes</taxon>
    </lineage>
</organism>
<name>A0A6J6BPV6_9ZZZZ</name>
<proteinExistence type="predicted"/>
<protein>
    <submittedName>
        <fullName evidence="1">Unannotated protein</fullName>
    </submittedName>
</protein>
<evidence type="ECO:0000313" key="1">
    <source>
        <dbReference type="EMBL" id="CAB4540228.1"/>
    </source>
</evidence>
<reference evidence="1" key="1">
    <citation type="submission" date="2020-05" db="EMBL/GenBank/DDBJ databases">
        <authorList>
            <person name="Chiriac C."/>
            <person name="Salcher M."/>
            <person name="Ghai R."/>
            <person name="Kavagutti S V."/>
        </authorList>
    </citation>
    <scope>NUCLEOTIDE SEQUENCE</scope>
</reference>
<gene>
    <name evidence="1" type="ORF">UFOPK1440_00412</name>
    <name evidence="2" type="ORF">UFOPK1946_00044</name>
</gene>
<dbReference type="EMBL" id="CAEZSP010000013">
    <property type="protein sequence ID" value="CAB4540228.1"/>
    <property type="molecule type" value="Genomic_DNA"/>
</dbReference>
<sequence length="58" mass="6711">MKSNVAKRDIERDTNKKKIQNDVKHLRIVESSLHVVFIPVDYLRAEIKIGRMSFANAS</sequence>
<dbReference type="AlphaFoldDB" id="A0A6J6BPV6"/>
<dbReference type="EMBL" id="CAEZVG010000001">
    <property type="protein sequence ID" value="CAB4615804.1"/>
    <property type="molecule type" value="Genomic_DNA"/>
</dbReference>